<dbReference type="Proteomes" id="UP000681722">
    <property type="component" value="Unassembled WGS sequence"/>
</dbReference>
<comment type="caution">
    <text evidence="2">The sequence shown here is derived from an EMBL/GenBank/DDBJ whole genome shotgun (WGS) entry which is preliminary data.</text>
</comment>
<evidence type="ECO:0000313" key="5">
    <source>
        <dbReference type="Proteomes" id="UP000663829"/>
    </source>
</evidence>
<keyword evidence="5" id="KW-1185">Reference proteome</keyword>
<sequence length="200" mass="22690">MLATTAPDPPIILKRQVIGRPGICGSLYDAKRDTIDEIPRERTRLSITRSKIYQGPECYSYTGASTDGEKLKQLKLNNAAALSVLFRVVPDLNEHSKYIYSKQNNRTFTITFYHCTEEVSITDKEQVVKENARRAHSATHIITGGIKCGVKAIATFELDSIASKDQSINNLVQRMCDYLRMPDCNYEDFFKNDENKLTED</sequence>
<protein>
    <submittedName>
        <fullName evidence="2">Uncharacterized protein</fullName>
    </submittedName>
</protein>
<proteinExistence type="predicted"/>
<accession>A0A816CB04</accession>
<dbReference type="EMBL" id="CAJNOQ010041024">
    <property type="protein sequence ID" value="CAF1622103.1"/>
    <property type="molecule type" value="Genomic_DNA"/>
</dbReference>
<evidence type="ECO:0000313" key="1">
    <source>
        <dbReference type="EMBL" id="CAF1580173.1"/>
    </source>
</evidence>
<reference evidence="2" key="1">
    <citation type="submission" date="2021-02" db="EMBL/GenBank/DDBJ databases">
        <authorList>
            <person name="Nowell W R."/>
        </authorList>
    </citation>
    <scope>NUCLEOTIDE SEQUENCE</scope>
</reference>
<organism evidence="2 5">
    <name type="scientific">Didymodactylos carnosus</name>
    <dbReference type="NCBI Taxonomy" id="1234261"/>
    <lineage>
        <taxon>Eukaryota</taxon>
        <taxon>Metazoa</taxon>
        <taxon>Spiralia</taxon>
        <taxon>Gnathifera</taxon>
        <taxon>Rotifera</taxon>
        <taxon>Eurotatoria</taxon>
        <taxon>Bdelloidea</taxon>
        <taxon>Philodinida</taxon>
        <taxon>Philodinidae</taxon>
        <taxon>Didymodactylos</taxon>
    </lineage>
</organism>
<evidence type="ECO:0000313" key="3">
    <source>
        <dbReference type="EMBL" id="CAF4379145.1"/>
    </source>
</evidence>
<evidence type="ECO:0000313" key="4">
    <source>
        <dbReference type="EMBL" id="CAF4513329.1"/>
    </source>
</evidence>
<dbReference type="Proteomes" id="UP000682733">
    <property type="component" value="Unassembled WGS sequence"/>
</dbReference>
<name>A0A816CB04_9BILA</name>
<dbReference type="EMBL" id="CAJNOK010045699">
    <property type="protein sequence ID" value="CAF1580173.1"/>
    <property type="molecule type" value="Genomic_DNA"/>
</dbReference>
<evidence type="ECO:0000313" key="2">
    <source>
        <dbReference type="EMBL" id="CAF1622103.1"/>
    </source>
</evidence>
<gene>
    <name evidence="2" type="ORF">GPM918_LOCUS43802</name>
    <name evidence="1" type="ORF">OVA965_LOCUS40914</name>
    <name evidence="4" type="ORF">SRO942_LOCUS45417</name>
    <name evidence="3" type="ORF">TMI583_LOCUS42446</name>
</gene>
<dbReference type="Proteomes" id="UP000677228">
    <property type="component" value="Unassembled WGS sequence"/>
</dbReference>
<dbReference type="AlphaFoldDB" id="A0A816CB04"/>
<dbReference type="EMBL" id="CAJOBC010108272">
    <property type="protein sequence ID" value="CAF4513329.1"/>
    <property type="molecule type" value="Genomic_DNA"/>
</dbReference>
<dbReference type="Proteomes" id="UP000663829">
    <property type="component" value="Unassembled WGS sequence"/>
</dbReference>
<dbReference type="EMBL" id="CAJOBA010068764">
    <property type="protein sequence ID" value="CAF4379145.1"/>
    <property type="molecule type" value="Genomic_DNA"/>
</dbReference>